<feature type="signal peptide" evidence="1">
    <location>
        <begin position="1"/>
        <end position="24"/>
    </location>
</feature>
<feature type="chain" id="PRO_5003654174" evidence="1">
    <location>
        <begin position="25"/>
        <end position="239"/>
    </location>
</feature>
<keyword evidence="3" id="KW-1185">Reference proteome</keyword>
<organism evidence="2 3">
    <name type="scientific">Methylophaga frappieri (strain ATCC BAA-2434 / DSM 25690 / JAM7)</name>
    <dbReference type="NCBI Taxonomy" id="754477"/>
    <lineage>
        <taxon>Bacteria</taxon>
        <taxon>Pseudomonadati</taxon>
        <taxon>Pseudomonadota</taxon>
        <taxon>Gammaproteobacteria</taxon>
        <taxon>Thiotrichales</taxon>
        <taxon>Piscirickettsiaceae</taxon>
        <taxon>Methylophaga</taxon>
    </lineage>
</organism>
<dbReference type="PATRIC" id="fig|754477.3.peg.1410"/>
<protein>
    <submittedName>
        <fullName evidence="2">Minor pilin of type IV secretion complex, VirB5</fullName>
    </submittedName>
</protein>
<dbReference type="HOGENOM" id="CLU_096790_1_0_6"/>
<accession>I1YI36</accession>
<evidence type="ECO:0000256" key="1">
    <source>
        <dbReference type="SAM" id="SignalP"/>
    </source>
</evidence>
<dbReference type="eggNOG" id="COG5314">
    <property type="taxonomic scope" value="Bacteria"/>
</dbReference>
<dbReference type="Proteomes" id="UP000009145">
    <property type="component" value="Chromosome"/>
</dbReference>
<dbReference type="OrthoDB" id="9780974at2"/>
<dbReference type="InterPro" id="IPR023220">
    <property type="entry name" value="T4SS_VirB5-domain"/>
</dbReference>
<dbReference type="RefSeq" id="WP_014703999.1">
    <property type="nucleotide sequence ID" value="NC_017856.1"/>
</dbReference>
<evidence type="ECO:0000313" key="3">
    <source>
        <dbReference type="Proteomes" id="UP000009145"/>
    </source>
</evidence>
<dbReference type="InterPro" id="IPR014158">
    <property type="entry name" value="T4SS_VirB5"/>
</dbReference>
<reference evidence="2 3" key="1">
    <citation type="journal article" date="2012" name="J. Bacteriol.">
        <title>Complete genome sequences of Methylophaga sp. strain JAM1 and Methylophaga sp. strain JAM7.</title>
        <authorList>
            <person name="Villeneuve C."/>
            <person name="Martineau C."/>
            <person name="Mauffrey F."/>
            <person name="Villemur R."/>
        </authorList>
    </citation>
    <scope>NUCLEOTIDE SEQUENCE [LARGE SCALE GENOMIC DNA]</scope>
    <source>
        <strain evidence="2 3">JAM7</strain>
    </source>
</reference>
<dbReference type="EMBL" id="CP003380">
    <property type="protein sequence ID" value="AFJ02579.1"/>
    <property type="molecule type" value="Genomic_DNA"/>
</dbReference>
<dbReference type="CDD" id="cd14262">
    <property type="entry name" value="VirB5_like"/>
    <property type="match status" value="1"/>
</dbReference>
<dbReference type="KEGG" id="mec:Q7C_1429"/>
<dbReference type="Pfam" id="PF07996">
    <property type="entry name" value="T4SS"/>
    <property type="match status" value="1"/>
</dbReference>
<proteinExistence type="predicted"/>
<name>I1YI36_METFJ</name>
<dbReference type="STRING" id="754477.Q7C_1429"/>
<dbReference type="SUPFAM" id="SSF101082">
    <property type="entry name" value="Typo IV secretion system protein TraC"/>
    <property type="match status" value="1"/>
</dbReference>
<gene>
    <name evidence="2" type="ordered locus">Q7C_1429</name>
</gene>
<dbReference type="Gene3D" id="1.20.58.430">
    <property type="entry name" value="Type IV secretion system, VirB5-domain"/>
    <property type="match status" value="1"/>
</dbReference>
<keyword evidence="1" id="KW-0732">Signal</keyword>
<dbReference type="AlphaFoldDB" id="I1YI36"/>
<evidence type="ECO:0000313" key="2">
    <source>
        <dbReference type="EMBL" id="AFJ02579.1"/>
    </source>
</evidence>
<sequence length="239" mass="26287" precursor="true">MKLTKCVQPLVFTSTLFLSNPIFAGGIPVIDVTAIAEAVKTLVQLEKQFDELQQQTGISAEQLEALTGARGLADLVNDPSSRYYIPAELGEILKLTADLGGGDYDELEDRIQEIMSATRIIDVDEVGLGEGSTHSIDFSANQNQVALNSALAEQAYNEANKRTRNLQVLLERINVAEDPKEIADLNARIAAEQLMLTNEANKLTALQQSQTAYRERQSQRTLEKRIQSTGGKGFDFVSW</sequence>
<dbReference type="NCBIfam" id="TIGR02791">
    <property type="entry name" value="VirB5"/>
    <property type="match status" value="1"/>
</dbReference>